<dbReference type="Proteomes" id="UP000029120">
    <property type="component" value="Chromosome 6"/>
</dbReference>
<accession>A0A087GN83</accession>
<dbReference type="PANTHER" id="PTHR31476">
    <property type="entry name" value="PROTEIN WHAT'S THIS FACTOR 1 HOMOLOG, CHLOROPLASTIC"/>
    <property type="match status" value="1"/>
</dbReference>
<dbReference type="GO" id="GO:0003723">
    <property type="term" value="F:RNA binding"/>
    <property type="evidence" value="ECO:0007669"/>
    <property type="project" value="InterPro"/>
</dbReference>
<dbReference type="eggNOG" id="ENOG502QTBP">
    <property type="taxonomic scope" value="Eukaryota"/>
</dbReference>
<reference evidence="3" key="1">
    <citation type="journal article" date="2015" name="Nat. Plants">
        <title>Genome expansion of Arabis alpina linked with retrotransposition and reduced symmetric DNA methylation.</title>
        <authorList>
            <person name="Willing E.M."/>
            <person name="Rawat V."/>
            <person name="Mandakova T."/>
            <person name="Maumus F."/>
            <person name="James G.V."/>
            <person name="Nordstroem K.J."/>
            <person name="Becker C."/>
            <person name="Warthmann N."/>
            <person name="Chica C."/>
            <person name="Szarzynska B."/>
            <person name="Zytnicki M."/>
            <person name="Albani M.C."/>
            <person name="Kiefer C."/>
            <person name="Bergonzi S."/>
            <person name="Castaings L."/>
            <person name="Mateos J.L."/>
            <person name="Berns M.C."/>
            <person name="Bujdoso N."/>
            <person name="Piofczyk T."/>
            <person name="de Lorenzo L."/>
            <person name="Barrero-Sicilia C."/>
            <person name="Mateos I."/>
            <person name="Piednoel M."/>
            <person name="Hagmann J."/>
            <person name="Chen-Min-Tao R."/>
            <person name="Iglesias-Fernandez R."/>
            <person name="Schuster S.C."/>
            <person name="Alonso-Blanco C."/>
            <person name="Roudier F."/>
            <person name="Carbonero P."/>
            <person name="Paz-Ares J."/>
            <person name="Davis S.J."/>
            <person name="Pecinka A."/>
            <person name="Quesneville H."/>
            <person name="Colot V."/>
            <person name="Lysak M.A."/>
            <person name="Weigel D."/>
            <person name="Coupland G."/>
            <person name="Schneeberger K."/>
        </authorList>
    </citation>
    <scope>NUCLEOTIDE SEQUENCE [LARGE SCALE GENOMIC DNA]</scope>
    <source>
        <strain evidence="3">cv. Pajares</strain>
    </source>
</reference>
<dbReference type="EMBL" id="CM002874">
    <property type="protein sequence ID" value="KFK31335.1"/>
    <property type="molecule type" value="Genomic_DNA"/>
</dbReference>
<dbReference type="OrthoDB" id="1716100at2759"/>
<protein>
    <recommendedName>
        <fullName evidence="1">PORR domain-containing protein</fullName>
    </recommendedName>
</protein>
<keyword evidence="3" id="KW-1185">Reference proteome</keyword>
<evidence type="ECO:0000313" key="2">
    <source>
        <dbReference type="EMBL" id="KFK31335.1"/>
    </source>
</evidence>
<dbReference type="Pfam" id="PF11955">
    <property type="entry name" value="PORR"/>
    <property type="match status" value="1"/>
</dbReference>
<evidence type="ECO:0000259" key="1">
    <source>
        <dbReference type="Pfam" id="PF11955"/>
    </source>
</evidence>
<sequence>MRCLLVGRVSLCKSRQGFGFSQKCGLVNVKLKWVKDKELDAVVVGEKHVKAVSNLVSLLSSSPDYTLPIFHRGQLGLPPDLKLSSFLRRFPNIFVQRDTRFGLTSEAIDLHREEAHLLELNKGDLLARLCKLLMLTRERTLPLHSIDHLRWDMGLPYDYRHSLLPSHPDLFSLVKLSSDLVGLKLMHWDERLAVSHLQGLRNDDPMAFPVKFTRGFGLKRKSMEWLHEWQRLPYTSPYLDASHLDPRTDLSEKRNVGVFHELLHLTIGKKMERKNVSNLRKPFALPYKFTKVFERHPGIFYISLKCNTQTVILREAYDRRHLLEKHPLVDIRAAFANMVTSRGLYQKSLVDDFGTKIIYPEEEESESGSDYPLVVLL</sequence>
<dbReference type="OMA" id="KRKSMEW"/>
<dbReference type="PANTHER" id="PTHR31476:SF6">
    <property type="entry name" value="EMB|CAB68190.1"/>
    <property type="match status" value="1"/>
</dbReference>
<feature type="domain" description="PORR" evidence="1">
    <location>
        <begin position="34"/>
        <end position="341"/>
    </location>
</feature>
<proteinExistence type="predicted"/>
<name>A0A087GN83_ARAAL</name>
<dbReference type="InterPro" id="IPR021099">
    <property type="entry name" value="PORR_domain"/>
</dbReference>
<dbReference type="InterPro" id="IPR045040">
    <property type="entry name" value="PORR_fam"/>
</dbReference>
<dbReference type="Gramene" id="KFK31335">
    <property type="protein sequence ID" value="KFK31335"/>
    <property type="gene ID" value="AALP_AA6G098600"/>
</dbReference>
<organism evidence="2 3">
    <name type="scientific">Arabis alpina</name>
    <name type="common">Alpine rock-cress</name>
    <dbReference type="NCBI Taxonomy" id="50452"/>
    <lineage>
        <taxon>Eukaryota</taxon>
        <taxon>Viridiplantae</taxon>
        <taxon>Streptophyta</taxon>
        <taxon>Embryophyta</taxon>
        <taxon>Tracheophyta</taxon>
        <taxon>Spermatophyta</taxon>
        <taxon>Magnoliopsida</taxon>
        <taxon>eudicotyledons</taxon>
        <taxon>Gunneridae</taxon>
        <taxon>Pentapetalae</taxon>
        <taxon>rosids</taxon>
        <taxon>malvids</taxon>
        <taxon>Brassicales</taxon>
        <taxon>Brassicaceae</taxon>
        <taxon>Arabideae</taxon>
        <taxon>Arabis</taxon>
    </lineage>
</organism>
<evidence type="ECO:0000313" key="3">
    <source>
        <dbReference type="Proteomes" id="UP000029120"/>
    </source>
</evidence>
<dbReference type="AlphaFoldDB" id="A0A087GN83"/>
<gene>
    <name evidence="2" type="ordered locus">AALP_Aa6g098600</name>
</gene>